<dbReference type="Pfam" id="PF06691">
    <property type="entry name" value="DUF1189"/>
    <property type="match status" value="1"/>
</dbReference>
<evidence type="ECO:0000313" key="2">
    <source>
        <dbReference type="EMBL" id="WPY01159.1"/>
    </source>
</evidence>
<keyword evidence="1" id="KW-0472">Membrane</keyword>
<evidence type="ECO:0000313" key="3">
    <source>
        <dbReference type="Proteomes" id="UP001326613"/>
    </source>
</evidence>
<sequence length="289" mass="33505">MILRINIISFVKTLFSQLWLSVSSVNFYQNVYQSYKGYGIKYIFTLSLFSSLIYCVFFLNYIVTFKEYFVHNIISKDTETFEYIMQQLPELVYDGASIKTEAETPIYLKDKSNNVLAVLDPNNQLAHVDKEKVPIIFTSSNILIFFLEANDKKRISIPIEYFRIFGVDAKILNETTLKKHFANIFTNAPTIFIYILTPLVVLKRFIGILLDKSLTIVLVYLVTNLLGPRTNMKTCARLVLFASGATTLIQPLVWMILPEFEILVFILQMWTNFLLFFAIIRIRSQKSSI</sequence>
<organism evidence="2 3">
    <name type="scientific">Candidatus Trichorickettsia mobilis</name>
    <dbReference type="NCBI Taxonomy" id="1346319"/>
    <lineage>
        <taxon>Bacteria</taxon>
        <taxon>Pseudomonadati</taxon>
        <taxon>Pseudomonadota</taxon>
        <taxon>Alphaproteobacteria</taxon>
        <taxon>Rickettsiales</taxon>
        <taxon>Rickettsiaceae</taxon>
        <taxon>Rickettsieae</taxon>
        <taxon>Candidatus Trichorickettsia</taxon>
    </lineage>
</organism>
<feature type="transmembrane region" description="Helical" evidence="1">
    <location>
        <begin position="7"/>
        <end position="28"/>
    </location>
</feature>
<dbReference type="InterPro" id="IPR009574">
    <property type="entry name" value="DUF1189"/>
</dbReference>
<keyword evidence="1" id="KW-0812">Transmembrane</keyword>
<reference evidence="2 3" key="1">
    <citation type="submission" date="2022-10" db="EMBL/GenBank/DDBJ databases">
        <title>Host association and intracellularity evolved multiple times independently in the Rickettsiales.</title>
        <authorList>
            <person name="Castelli M."/>
            <person name="Nardi T."/>
            <person name="Gammuto L."/>
            <person name="Bellinzona G."/>
            <person name="Sabaneyeva E."/>
            <person name="Potekhin A."/>
            <person name="Serra V."/>
            <person name="Petroni G."/>
            <person name="Sassera D."/>
        </authorList>
    </citation>
    <scope>NUCLEOTIDE SEQUENCE [LARGE SCALE GENOMIC DNA]</scope>
    <source>
        <strain evidence="2 3">Kr 154-4</strain>
    </source>
</reference>
<evidence type="ECO:0000256" key="1">
    <source>
        <dbReference type="SAM" id="Phobius"/>
    </source>
</evidence>
<gene>
    <name evidence="2" type="ORF">Trichorick_01063</name>
</gene>
<accession>A0ABZ0UT06</accession>
<feature type="transmembrane region" description="Helical" evidence="1">
    <location>
        <begin position="40"/>
        <end position="63"/>
    </location>
</feature>
<feature type="transmembrane region" description="Helical" evidence="1">
    <location>
        <begin position="205"/>
        <end position="226"/>
    </location>
</feature>
<proteinExistence type="predicted"/>
<keyword evidence="1" id="KW-1133">Transmembrane helix</keyword>
<feature type="transmembrane region" description="Helical" evidence="1">
    <location>
        <begin position="180"/>
        <end position="199"/>
    </location>
</feature>
<feature type="transmembrane region" description="Helical" evidence="1">
    <location>
        <begin position="262"/>
        <end position="280"/>
    </location>
</feature>
<protein>
    <submittedName>
        <fullName evidence="2">DUF1189 domain-containing protein</fullName>
    </submittedName>
</protein>
<name>A0ABZ0UT06_9RICK</name>
<dbReference type="EMBL" id="CP112932">
    <property type="protein sequence ID" value="WPY01159.1"/>
    <property type="molecule type" value="Genomic_DNA"/>
</dbReference>
<dbReference type="RefSeq" id="WP_323737956.1">
    <property type="nucleotide sequence ID" value="NZ_CP112932.1"/>
</dbReference>
<dbReference type="Proteomes" id="UP001326613">
    <property type="component" value="Chromosome"/>
</dbReference>
<feature type="transmembrane region" description="Helical" evidence="1">
    <location>
        <begin position="238"/>
        <end position="256"/>
    </location>
</feature>
<keyword evidence="3" id="KW-1185">Reference proteome</keyword>